<feature type="domain" description="Carrier" evidence="1">
    <location>
        <begin position="1"/>
        <end position="75"/>
    </location>
</feature>
<dbReference type="EMBL" id="PYBW01000140">
    <property type="protein sequence ID" value="PYC68197.1"/>
    <property type="molecule type" value="Genomic_DNA"/>
</dbReference>
<gene>
    <name evidence="2" type="ORF">C7C46_29295</name>
</gene>
<dbReference type="Proteomes" id="UP000248039">
    <property type="component" value="Unassembled WGS sequence"/>
</dbReference>
<reference evidence="2 3" key="1">
    <citation type="submission" date="2018-03" db="EMBL/GenBank/DDBJ databases">
        <title>Bioinformatic expansion and discovery of thiopeptide antibiotics.</title>
        <authorList>
            <person name="Schwalen C.J."/>
            <person name="Hudson G.A."/>
            <person name="Mitchell D.A."/>
        </authorList>
    </citation>
    <scope>NUCLEOTIDE SEQUENCE [LARGE SCALE GENOMIC DNA]</scope>
    <source>
        <strain evidence="2 3">ATCC 21389</strain>
    </source>
</reference>
<organism evidence="2 3">
    <name type="scientific">Streptomyces tateyamensis</name>
    <dbReference type="NCBI Taxonomy" id="565073"/>
    <lineage>
        <taxon>Bacteria</taxon>
        <taxon>Bacillati</taxon>
        <taxon>Actinomycetota</taxon>
        <taxon>Actinomycetes</taxon>
        <taxon>Kitasatosporales</taxon>
        <taxon>Streptomycetaceae</taxon>
        <taxon>Streptomyces</taxon>
    </lineage>
</organism>
<dbReference type="PROSITE" id="PS50075">
    <property type="entry name" value="CARRIER"/>
    <property type="match status" value="1"/>
</dbReference>
<name>A0A2V4NYF6_9ACTN</name>
<dbReference type="InterPro" id="IPR009081">
    <property type="entry name" value="PP-bd_ACP"/>
</dbReference>
<dbReference type="Gene3D" id="1.10.1200.10">
    <property type="entry name" value="ACP-like"/>
    <property type="match status" value="1"/>
</dbReference>
<dbReference type="SUPFAM" id="SSF47336">
    <property type="entry name" value="ACP-like"/>
    <property type="match status" value="1"/>
</dbReference>
<protein>
    <submittedName>
        <fullName evidence="2">Acyl carrier protein</fullName>
    </submittedName>
</protein>
<evidence type="ECO:0000313" key="3">
    <source>
        <dbReference type="Proteomes" id="UP000248039"/>
    </source>
</evidence>
<dbReference type="OrthoDB" id="4257495at2"/>
<keyword evidence="3" id="KW-1185">Reference proteome</keyword>
<accession>A0A2V4NYF6</accession>
<evidence type="ECO:0000259" key="1">
    <source>
        <dbReference type="PROSITE" id="PS50075"/>
    </source>
</evidence>
<dbReference type="InterPro" id="IPR036736">
    <property type="entry name" value="ACP-like_sf"/>
</dbReference>
<dbReference type="Pfam" id="PF00550">
    <property type="entry name" value="PP-binding"/>
    <property type="match status" value="1"/>
</dbReference>
<evidence type="ECO:0000313" key="2">
    <source>
        <dbReference type="EMBL" id="PYC68197.1"/>
    </source>
</evidence>
<proteinExistence type="predicted"/>
<sequence length="75" mass="8269">MNTVDDFLALLRDELGMPVSTEDLPRGLDEVPGWDSVHLIWLLSALEQRLGRPVSLARILEAPTLAEIYQVALAG</sequence>
<comment type="caution">
    <text evidence="2">The sequence shown here is derived from an EMBL/GenBank/DDBJ whole genome shotgun (WGS) entry which is preliminary data.</text>
</comment>
<dbReference type="AlphaFoldDB" id="A0A2V4NYF6"/>
<dbReference type="RefSeq" id="WP_110672950.1">
    <property type="nucleotide sequence ID" value="NZ_PYBW01000140.1"/>
</dbReference>